<feature type="compositionally biased region" description="Basic and acidic residues" evidence="1">
    <location>
        <begin position="260"/>
        <end position="294"/>
    </location>
</feature>
<sequence>MFEEFDPARDCDCPGCAHWRRVLPHSTGGRHPAARRALVVAAAAATGPAAGYTAAAAPPAASGRPSVLAGEVPGAGQAGAAPTHGSVGGPARPADRGTTPATTRARIIERAAKRVAAKMPYSLYAFRSDGYRRDCPGFVSMAWNLPGNEGTGSLGKYGVRIAKKDLGPGDILLFHNPADPRKGPHAVVFGGWTDSAQTAYAAYEQTPPRTRRQTTPYAYWSNSERFVAYRYKGLAFGPAEKKPVTSGTGKTETVTNEAGTEARTEAGTEAGTEARTEARTEAGTEEPVGRKPVAEEPGAARAEPDAPGTDAVEPDAPRTAGARTARPEPYPGPAYFGPGAHNRHVARLGRMLVERGAGHHYLSGPGPRWTDADRRATRAFQLAQGWRGRDADGRPGPATWRLLATGTGRDVVPVGTRPPARPASHGVPGYPGRALFRPGAENAHVTALGRQLISRGFGRYHRDGPGPRWAEADRRAVAAFQRAQGWRGGAADGSPGPETWRRLFAPAPRGR</sequence>
<dbReference type="PATRIC" id="fig|700597.3.peg.7036"/>
<dbReference type="InterPro" id="IPR047763">
    <property type="entry name" value="PG_bind_dom_phiBT1-type"/>
</dbReference>
<dbReference type="EMBL" id="AGBF01000327">
    <property type="protein sequence ID" value="EGX54785.1"/>
    <property type="molecule type" value="Genomic_DNA"/>
</dbReference>
<feature type="region of interest" description="Disordered" evidence="1">
    <location>
        <begin position="409"/>
        <end position="428"/>
    </location>
</feature>
<feature type="region of interest" description="Disordered" evidence="1">
    <location>
        <begin position="483"/>
        <end position="511"/>
    </location>
</feature>
<keyword evidence="3" id="KW-1185">Reference proteome</keyword>
<dbReference type="InterPro" id="IPR036365">
    <property type="entry name" value="PGBD-like_sf"/>
</dbReference>
<gene>
    <name evidence="2" type="ORF">SZN_36177</name>
</gene>
<dbReference type="InterPro" id="IPR036366">
    <property type="entry name" value="PGBDSf"/>
</dbReference>
<comment type="caution">
    <text evidence="2">The sequence shown here is derived from an EMBL/GenBank/DDBJ whole genome shotgun (WGS) entry which is preliminary data.</text>
</comment>
<feature type="region of interest" description="Disordered" evidence="1">
    <location>
        <begin position="56"/>
        <end position="101"/>
    </location>
</feature>
<dbReference type="SUPFAM" id="SSF47090">
    <property type="entry name" value="PGBD-like"/>
    <property type="match status" value="2"/>
</dbReference>
<name>G2GNY0_9ACTN</name>
<organism evidence="2 3">
    <name type="scientific">Streptomyces zinciresistens K42</name>
    <dbReference type="NCBI Taxonomy" id="700597"/>
    <lineage>
        <taxon>Bacteria</taxon>
        <taxon>Bacillati</taxon>
        <taxon>Actinomycetota</taxon>
        <taxon>Actinomycetes</taxon>
        <taxon>Kitasatosporales</taxon>
        <taxon>Streptomycetaceae</taxon>
        <taxon>Streptomyces</taxon>
    </lineage>
</organism>
<reference evidence="2 3" key="1">
    <citation type="submission" date="2011-08" db="EMBL/GenBank/DDBJ databases">
        <authorList>
            <person name="Lin Y."/>
            <person name="Hao X."/>
            <person name="Johnstone L."/>
            <person name="Miller S.J."/>
            <person name="Wei G."/>
            <person name="Rensing C."/>
        </authorList>
    </citation>
    <scope>NUCLEOTIDE SEQUENCE [LARGE SCALE GENOMIC DNA]</scope>
    <source>
        <strain evidence="2 3">K42</strain>
    </source>
</reference>
<evidence type="ECO:0000256" key="1">
    <source>
        <dbReference type="SAM" id="MobiDB-lite"/>
    </source>
</evidence>
<feature type="compositionally biased region" description="Low complexity" evidence="1">
    <location>
        <begin position="90"/>
        <end position="101"/>
    </location>
</feature>
<dbReference type="NCBIfam" id="NF038080">
    <property type="entry name" value="PG_bind_siph"/>
    <property type="match status" value="2"/>
</dbReference>
<accession>G2GNY0</accession>
<dbReference type="Gene3D" id="1.10.101.10">
    <property type="entry name" value="PGBD-like superfamily/PGBD"/>
    <property type="match status" value="1"/>
</dbReference>
<protein>
    <submittedName>
        <fullName evidence="2">Membrane protein</fullName>
    </submittedName>
</protein>
<proteinExistence type="predicted"/>
<evidence type="ECO:0000313" key="3">
    <source>
        <dbReference type="Proteomes" id="UP000004217"/>
    </source>
</evidence>
<evidence type="ECO:0000313" key="2">
    <source>
        <dbReference type="EMBL" id="EGX54785.1"/>
    </source>
</evidence>
<feature type="compositionally biased region" description="Polar residues" evidence="1">
    <location>
        <begin position="245"/>
        <end position="256"/>
    </location>
</feature>
<dbReference type="Proteomes" id="UP000004217">
    <property type="component" value="Unassembled WGS sequence"/>
</dbReference>
<dbReference type="AlphaFoldDB" id="G2GNY0"/>
<feature type="region of interest" description="Disordered" evidence="1">
    <location>
        <begin position="238"/>
        <end position="338"/>
    </location>
</feature>
<dbReference type="Gene3D" id="3.90.1720.10">
    <property type="entry name" value="endopeptidase domain like (from Nostoc punctiforme)"/>
    <property type="match status" value="1"/>
</dbReference>